<comment type="caution">
    <text evidence="2">The sequence shown here is derived from an EMBL/GenBank/DDBJ whole genome shotgun (WGS) entry which is preliminary data.</text>
</comment>
<reference evidence="2 3" key="1">
    <citation type="submission" date="2021-04" db="EMBL/GenBank/DDBJ databases">
        <title>Ruania sp. nov., isolated from sandy soil of mangrove forest.</title>
        <authorList>
            <person name="Ge X."/>
            <person name="Huang R."/>
            <person name="Liu W."/>
        </authorList>
    </citation>
    <scope>NUCLEOTIDE SEQUENCE [LARGE SCALE GENOMIC DNA]</scope>
    <source>
        <strain evidence="2 3">N2-46</strain>
    </source>
</reference>
<feature type="transmembrane region" description="Helical" evidence="1">
    <location>
        <begin position="74"/>
        <end position="94"/>
    </location>
</feature>
<sequence length="143" mass="15133">MNVRPVGATPVSNGTLARYLAGLAVGLLVVHGWTALVAEHHISVVSALLLAAVAAYVVVFLARNRAGINQRAYGLYFVHVATYLLINGSFWLYAGLLELTGNGAALNHGWAGPLYAMSICWGIGLLVHTLGALFARGYESVEV</sequence>
<feature type="transmembrane region" description="Helical" evidence="1">
    <location>
        <begin position="16"/>
        <end position="36"/>
    </location>
</feature>
<dbReference type="RefSeq" id="WP_223406983.1">
    <property type="nucleotide sequence ID" value="NZ_JAGSHT010000013.1"/>
</dbReference>
<evidence type="ECO:0008006" key="4">
    <source>
        <dbReference type="Google" id="ProtNLM"/>
    </source>
</evidence>
<evidence type="ECO:0000313" key="2">
    <source>
        <dbReference type="EMBL" id="MBZ2197309.1"/>
    </source>
</evidence>
<keyword evidence="1" id="KW-1133">Transmembrane helix</keyword>
<dbReference type="EMBL" id="JAGSHT010000013">
    <property type="protein sequence ID" value="MBZ2197309.1"/>
    <property type="molecule type" value="Genomic_DNA"/>
</dbReference>
<gene>
    <name evidence="2" type="ORF">KCQ71_14180</name>
</gene>
<feature type="transmembrane region" description="Helical" evidence="1">
    <location>
        <begin position="114"/>
        <end position="135"/>
    </location>
</feature>
<evidence type="ECO:0000313" key="3">
    <source>
        <dbReference type="Proteomes" id="UP000826651"/>
    </source>
</evidence>
<name>A0ABS7SAC9_9MICO</name>
<evidence type="ECO:0000256" key="1">
    <source>
        <dbReference type="SAM" id="Phobius"/>
    </source>
</evidence>
<keyword evidence="3" id="KW-1185">Reference proteome</keyword>
<organism evidence="2 3">
    <name type="scientific">Occultella gossypii</name>
    <dbReference type="NCBI Taxonomy" id="2800820"/>
    <lineage>
        <taxon>Bacteria</taxon>
        <taxon>Bacillati</taxon>
        <taxon>Actinomycetota</taxon>
        <taxon>Actinomycetes</taxon>
        <taxon>Micrococcales</taxon>
        <taxon>Ruaniaceae</taxon>
        <taxon>Occultella</taxon>
    </lineage>
</organism>
<dbReference type="Proteomes" id="UP000826651">
    <property type="component" value="Unassembled WGS sequence"/>
</dbReference>
<proteinExistence type="predicted"/>
<keyword evidence="1" id="KW-0812">Transmembrane</keyword>
<accession>A0ABS7SAC9</accession>
<protein>
    <recommendedName>
        <fullName evidence="4">2TM domain-containing protein</fullName>
    </recommendedName>
</protein>
<feature type="transmembrane region" description="Helical" evidence="1">
    <location>
        <begin position="42"/>
        <end position="62"/>
    </location>
</feature>
<keyword evidence="1" id="KW-0472">Membrane</keyword>